<protein>
    <submittedName>
        <fullName evidence="1">Uncharacterized protein</fullName>
    </submittedName>
</protein>
<gene>
    <name evidence="1" type="ORF">EW026_g711</name>
</gene>
<dbReference type="AlphaFoldDB" id="A0A4S4KU90"/>
<comment type="caution">
    <text evidence="1">The sequence shown here is derived from an EMBL/GenBank/DDBJ whole genome shotgun (WGS) entry which is preliminary data.</text>
</comment>
<dbReference type="Proteomes" id="UP000309038">
    <property type="component" value="Unassembled WGS sequence"/>
</dbReference>
<evidence type="ECO:0000313" key="1">
    <source>
        <dbReference type="EMBL" id="THH02077.1"/>
    </source>
</evidence>
<dbReference type="EMBL" id="SGPJ01000011">
    <property type="protein sequence ID" value="THH02077.1"/>
    <property type="molecule type" value="Genomic_DNA"/>
</dbReference>
<evidence type="ECO:0000313" key="2">
    <source>
        <dbReference type="Proteomes" id="UP000309038"/>
    </source>
</evidence>
<keyword evidence="2" id="KW-1185">Reference proteome</keyword>
<name>A0A4S4KU90_9APHY</name>
<accession>A0A4S4KU90</accession>
<organism evidence="1 2">
    <name type="scientific">Hermanssonia centrifuga</name>
    <dbReference type="NCBI Taxonomy" id="98765"/>
    <lineage>
        <taxon>Eukaryota</taxon>
        <taxon>Fungi</taxon>
        <taxon>Dikarya</taxon>
        <taxon>Basidiomycota</taxon>
        <taxon>Agaricomycotina</taxon>
        <taxon>Agaricomycetes</taxon>
        <taxon>Polyporales</taxon>
        <taxon>Meruliaceae</taxon>
        <taxon>Hermanssonia</taxon>
    </lineage>
</organism>
<sequence length="171" mass="19280">MPSLVNQGRVQGVEPPIDMDWLYPDPNTNLVISLMVVRAHAGDSRLNHWELFWEVRGEGDKAIRKISLEEARDKDHNRLNHLTYWGPVTKQISSTSRIHRAHKLPVGFISLASRGQLEAIARETQVMSPNHNGRLWNCQDFTTAVLHKAVQCGILKKETVDAALQTAACIQ</sequence>
<reference evidence="1 2" key="1">
    <citation type="submission" date="2019-02" db="EMBL/GenBank/DDBJ databases">
        <title>Genome sequencing of the rare red list fungi Phlebia centrifuga.</title>
        <authorList>
            <person name="Buettner E."/>
            <person name="Kellner H."/>
        </authorList>
    </citation>
    <scope>NUCLEOTIDE SEQUENCE [LARGE SCALE GENOMIC DNA]</scope>
    <source>
        <strain evidence="1 2">DSM 108282</strain>
    </source>
</reference>
<proteinExistence type="predicted"/>